<feature type="chain" id="PRO_5006387123" description="WAP domain-containing protein" evidence="1">
    <location>
        <begin position="24"/>
        <end position="117"/>
    </location>
</feature>
<evidence type="ECO:0000256" key="1">
    <source>
        <dbReference type="SAM" id="SignalP"/>
    </source>
</evidence>
<protein>
    <recommendedName>
        <fullName evidence="4">WAP domain-containing protein</fullName>
    </recommendedName>
</protein>
<proteinExistence type="predicted"/>
<evidence type="ECO:0000313" key="3">
    <source>
        <dbReference type="Proteomes" id="UP000008792"/>
    </source>
</evidence>
<dbReference type="AlphaFoldDB" id="A0A0Q9WT16"/>
<dbReference type="Proteomes" id="UP000008792">
    <property type="component" value="Unassembled WGS sequence"/>
</dbReference>
<gene>
    <name evidence="2" type="primary">Dvir\GJ26040</name>
    <name evidence="2" type="ORF">Dvir_GJ26040</name>
</gene>
<dbReference type="KEGG" id="dvi:26530810"/>
<sequence length="117" mass="13005">MQLSRSTLWLLFGLGALFNVVLSGVVKNITSEAKVPVVSDAVDFDTSASIRKSKAQLPQNMEEPETPDAEIIPFRNDLTQWKRMELMDTCKGIGTNCTRSEECCTLQCLKVTKVCSF</sequence>
<evidence type="ECO:0008006" key="4">
    <source>
        <dbReference type="Google" id="ProtNLM"/>
    </source>
</evidence>
<name>A0A0Q9WT16_DROVI</name>
<keyword evidence="1" id="KW-0732">Signal</keyword>
<feature type="signal peptide" evidence="1">
    <location>
        <begin position="1"/>
        <end position="23"/>
    </location>
</feature>
<accession>A0A0Q9WT16</accession>
<reference evidence="2 3" key="1">
    <citation type="journal article" date="2007" name="Nature">
        <title>Evolution of genes and genomes on the Drosophila phylogeny.</title>
        <authorList>
            <consortium name="Drosophila 12 Genomes Consortium"/>
            <person name="Clark A.G."/>
            <person name="Eisen M.B."/>
            <person name="Smith D.R."/>
            <person name="Bergman C.M."/>
            <person name="Oliver B."/>
            <person name="Markow T.A."/>
            <person name="Kaufman T.C."/>
            <person name="Kellis M."/>
            <person name="Gelbart W."/>
            <person name="Iyer V.N."/>
            <person name="Pollard D.A."/>
            <person name="Sackton T.B."/>
            <person name="Larracuente A.M."/>
            <person name="Singh N.D."/>
            <person name="Abad J.P."/>
            <person name="Abt D.N."/>
            <person name="Adryan B."/>
            <person name="Aguade M."/>
            <person name="Akashi H."/>
            <person name="Anderson W.W."/>
            <person name="Aquadro C.F."/>
            <person name="Ardell D.H."/>
            <person name="Arguello R."/>
            <person name="Artieri C.G."/>
            <person name="Barbash D.A."/>
            <person name="Barker D."/>
            <person name="Barsanti P."/>
            <person name="Batterham P."/>
            <person name="Batzoglou S."/>
            <person name="Begun D."/>
            <person name="Bhutkar A."/>
            <person name="Blanco E."/>
            <person name="Bosak S.A."/>
            <person name="Bradley R.K."/>
            <person name="Brand A.D."/>
            <person name="Brent M.R."/>
            <person name="Brooks A.N."/>
            <person name="Brown R.H."/>
            <person name="Butlin R.K."/>
            <person name="Caggese C."/>
            <person name="Calvi B.R."/>
            <person name="Bernardo de Carvalho A."/>
            <person name="Caspi A."/>
            <person name="Castrezana S."/>
            <person name="Celniker S.E."/>
            <person name="Chang J.L."/>
            <person name="Chapple C."/>
            <person name="Chatterji S."/>
            <person name="Chinwalla A."/>
            <person name="Civetta A."/>
            <person name="Clifton S.W."/>
            <person name="Comeron J.M."/>
            <person name="Costello J.C."/>
            <person name="Coyne J.A."/>
            <person name="Daub J."/>
            <person name="David R.G."/>
            <person name="Delcher A.L."/>
            <person name="Delehaunty K."/>
            <person name="Do C.B."/>
            <person name="Ebling H."/>
            <person name="Edwards K."/>
            <person name="Eickbush T."/>
            <person name="Evans J.D."/>
            <person name="Filipski A."/>
            <person name="Findeiss S."/>
            <person name="Freyhult E."/>
            <person name="Fulton L."/>
            <person name="Fulton R."/>
            <person name="Garcia A.C."/>
            <person name="Gardiner A."/>
            <person name="Garfield D.A."/>
            <person name="Garvin B.E."/>
            <person name="Gibson G."/>
            <person name="Gilbert D."/>
            <person name="Gnerre S."/>
            <person name="Godfrey J."/>
            <person name="Good R."/>
            <person name="Gotea V."/>
            <person name="Gravely B."/>
            <person name="Greenberg A.J."/>
            <person name="Griffiths-Jones S."/>
            <person name="Gross S."/>
            <person name="Guigo R."/>
            <person name="Gustafson E.A."/>
            <person name="Haerty W."/>
            <person name="Hahn M.W."/>
            <person name="Halligan D.L."/>
            <person name="Halpern A.L."/>
            <person name="Halter G.M."/>
            <person name="Han M.V."/>
            <person name="Heger A."/>
            <person name="Hillier L."/>
            <person name="Hinrichs A.S."/>
            <person name="Holmes I."/>
            <person name="Hoskins R.A."/>
            <person name="Hubisz M.J."/>
            <person name="Hultmark D."/>
            <person name="Huntley M.A."/>
            <person name="Jaffe D.B."/>
            <person name="Jagadeeshan S."/>
            <person name="Jeck W.R."/>
            <person name="Johnson J."/>
            <person name="Jones C.D."/>
            <person name="Jordan W.C."/>
            <person name="Karpen G.H."/>
            <person name="Kataoka E."/>
            <person name="Keightley P.D."/>
            <person name="Kheradpour P."/>
            <person name="Kirkness E.F."/>
            <person name="Koerich L.B."/>
            <person name="Kristiansen K."/>
            <person name="Kudrna D."/>
            <person name="Kulathinal R.J."/>
            <person name="Kumar S."/>
            <person name="Kwok R."/>
            <person name="Lander E."/>
            <person name="Langley C.H."/>
            <person name="Lapoint R."/>
            <person name="Lazzaro B.P."/>
            <person name="Lee S.J."/>
            <person name="Levesque L."/>
            <person name="Li R."/>
            <person name="Lin C.F."/>
            <person name="Lin M.F."/>
            <person name="Lindblad-Toh K."/>
            <person name="Llopart A."/>
            <person name="Long M."/>
            <person name="Low L."/>
            <person name="Lozovsky E."/>
            <person name="Lu J."/>
            <person name="Luo M."/>
            <person name="Machado C.A."/>
            <person name="Makalowski W."/>
            <person name="Marzo M."/>
            <person name="Matsuda M."/>
            <person name="Matzkin L."/>
            <person name="McAllister B."/>
            <person name="McBride C.S."/>
            <person name="McKernan B."/>
            <person name="McKernan K."/>
            <person name="Mendez-Lago M."/>
            <person name="Minx P."/>
            <person name="Mollenhauer M.U."/>
            <person name="Montooth K."/>
            <person name="Mount S.M."/>
            <person name="Mu X."/>
            <person name="Myers E."/>
            <person name="Negre B."/>
            <person name="Newfeld S."/>
            <person name="Nielsen R."/>
            <person name="Noor M.A."/>
            <person name="O'Grady P."/>
            <person name="Pachter L."/>
            <person name="Papaceit M."/>
            <person name="Parisi M.J."/>
            <person name="Parisi M."/>
            <person name="Parts L."/>
            <person name="Pedersen J.S."/>
            <person name="Pesole G."/>
            <person name="Phillippy A.M."/>
            <person name="Ponting C.P."/>
            <person name="Pop M."/>
            <person name="Porcelli D."/>
            <person name="Powell J.R."/>
            <person name="Prohaska S."/>
            <person name="Pruitt K."/>
            <person name="Puig M."/>
            <person name="Quesneville H."/>
            <person name="Ram K.R."/>
            <person name="Rand D."/>
            <person name="Rasmussen M.D."/>
            <person name="Reed L.K."/>
            <person name="Reenan R."/>
            <person name="Reily A."/>
            <person name="Remington K.A."/>
            <person name="Rieger T.T."/>
            <person name="Ritchie M.G."/>
            <person name="Robin C."/>
            <person name="Rogers Y.H."/>
            <person name="Rohde C."/>
            <person name="Rozas J."/>
            <person name="Rubenfield M.J."/>
            <person name="Ruiz A."/>
            <person name="Russo S."/>
            <person name="Salzberg S.L."/>
            <person name="Sanchez-Gracia A."/>
            <person name="Saranga D.J."/>
            <person name="Sato H."/>
            <person name="Schaeffer S.W."/>
            <person name="Schatz M.C."/>
            <person name="Schlenke T."/>
            <person name="Schwartz R."/>
            <person name="Segarra C."/>
            <person name="Singh R.S."/>
            <person name="Sirot L."/>
            <person name="Sirota M."/>
            <person name="Sisneros N.B."/>
            <person name="Smith C.D."/>
            <person name="Smith T.F."/>
            <person name="Spieth J."/>
            <person name="Stage D.E."/>
            <person name="Stark A."/>
            <person name="Stephan W."/>
            <person name="Strausberg R.L."/>
            <person name="Strempel S."/>
            <person name="Sturgill D."/>
            <person name="Sutton G."/>
            <person name="Sutton G.G."/>
            <person name="Tao W."/>
            <person name="Teichmann S."/>
            <person name="Tobari Y.N."/>
            <person name="Tomimura Y."/>
            <person name="Tsolas J.M."/>
            <person name="Valente V.L."/>
            <person name="Venter E."/>
            <person name="Venter J.C."/>
            <person name="Vicario S."/>
            <person name="Vieira F.G."/>
            <person name="Vilella A.J."/>
            <person name="Villasante A."/>
            <person name="Walenz B."/>
            <person name="Wang J."/>
            <person name="Wasserman M."/>
            <person name="Watts T."/>
            <person name="Wilson D."/>
            <person name="Wilson R.K."/>
            <person name="Wing R.A."/>
            <person name="Wolfner M.F."/>
            <person name="Wong A."/>
            <person name="Wong G.K."/>
            <person name="Wu C.I."/>
            <person name="Wu G."/>
            <person name="Yamamoto D."/>
            <person name="Yang H.P."/>
            <person name="Yang S.P."/>
            <person name="Yorke J.A."/>
            <person name="Yoshida K."/>
            <person name="Zdobnov E."/>
            <person name="Zhang P."/>
            <person name="Zhang Y."/>
            <person name="Zimin A.V."/>
            <person name="Baldwin J."/>
            <person name="Abdouelleil A."/>
            <person name="Abdulkadir J."/>
            <person name="Abebe A."/>
            <person name="Abera B."/>
            <person name="Abreu J."/>
            <person name="Acer S.C."/>
            <person name="Aftuck L."/>
            <person name="Alexander A."/>
            <person name="An P."/>
            <person name="Anderson E."/>
            <person name="Anderson S."/>
            <person name="Arachi H."/>
            <person name="Azer M."/>
            <person name="Bachantsang P."/>
            <person name="Barry A."/>
            <person name="Bayul T."/>
            <person name="Berlin A."/>
            <person name="Bessette D."/>
            <person name="Bloom T."/>
            <person name="Blye J."/>
            <person name="Boguslavskiy L."/>
            <person name="Bonnet C."/>
            <person name="Boukhgalter B."/>
            <person name="Bourzgui I."/>
            <person name="Brown A."/>
            <person name="Cahill P."/>
            <person name="Channer S."/>
            <person name="Cheshatsang Y."/>
            <person name="Chuda L."/>
            <person name="Citroen M."/>
            <person name="Collymore A."/>
            <person name="Cooke P."/>
            <person name="Costello M."/>
            <person name="D'Aco K."/>
            <person name="Daza R."/>
            <person name="De Haan G."/>
            <person name="DeGray S."/>
            <person name="DeMaso C."/>
            <person name="Dhargay N."/>
            <person name="Dooley K."/>
            <person name="Dooley E."/>
            <person name="Doricent M."/>
            <person name="Dorje P."/>
            <person name="Dorjee K."/>
            <person name="Dupes A."/>
            <person name="Elong R."/>
            <person name="Falk J."/>
            <person name="Farina A."/>
            <person name="Faro S."/>
            <person name="Ferguson D."/>
            <person name="Fisher S."/>
            <person name="Foley C.D."/>
            <person name="Franke A."/>
            <person name="Friedrich D."/>
            <person name="Gadbois L."/>
            <person name="Gearin G."/>
            <person name="Gearin C.R."/>
            <person name="Giannoukos G."/>
            <person name="Goode T."/>
            <person name="Graham J."/>
            <person name="Grandbois E."/>
            <person name="Grewal S."/>
            <person name="Gyaltsen K."/>
            <person name="Hafez N."/>
            <person name="Hagos B."/>
            <person name="Hall J."/>
            <person name="Henson C."/>
            <person name="Hollinger A."/>
            <person name="Honan T."/>
            <person name="Huard M.D."/>
            <person name="Hughes L."/>
            <person name="Hurhula B."/>
            <person name="Husby M.E."/>
            <person name="Kamat A."/>
            <person name="Kanga B."/>
            <person name="Kashin S."/>
            <person name="Khazanovich D."/>
            <person name="Kisner P."/>
            <person name="Lance K."/>
            <person name="Lara M."/>
            <person name="Lee W."/>
            <person name="Lennon N."/>
            <person name="Letendre F."/>
            <person name="LeVine R."/>
            <person name="Lipovsky A."/>
            <person name="Liu X."/>
            <person name="Liu J."/>
            <person name="Liu S."/>
            <person name="Lokyitsang T."/>
            <person name="Lokyitsang Y."/>
            <person name="Lubonja R."/>
            <person name="Lui A."/>
            <person name="MacDonald P."/>
            <person name="Magnisalis V."/>
            <person name="Maru K."/>
            <person name="Matthews C."/>
            <person name="McCusker W."/>
            <person name="McDonough S."/>
            <person name="Mehta T."/>
            <person name="Meldrim J."/>
            <person name="Meneus L."/>
            <person name="Mihai O."/>
            <person name="Mihalev A."/>
            <person name="Mihova T."/>
            <person name="Mittelman R."/>
            <person name="Mlenga V."/>
            <person name="Montmayeur A."/>
            <person name="Mulrain L."/>
            <person name="Navidi A."/>
            <person name="Naylor J."/>
            <person name="Negash T."/>
            <person name="Nguyen T."/>
            <person name="Nguyen N."/>
            <person name="Nicol R."/>
            <person name="Norbu C."/>
            <person name="Norbu N."/>
            <person name="Novod N."/>
            <person name="O'Neill B."/>
            <person name="Osman S."/>
            <person name="Markiewicz E."/>
            <person name="Oyono O.L."/>
            <person name="Patti C."/>
            <person name="Phunkhang P."/>
            <person name="Pierre F."/>
            <person name="Priest M."/>
            <person name="Raghuraman S."/>
            <person name="Rege F."/>
            <person name="Reyes R."/>
            <person name="Rise C."/>
            <person name="Rogov P."/>
            <person name="Ross K."/>
            <person name="Ryan E."/>
            <person name="Settipalli S."/>
            <person name="Shea T."/>
            <person name="Sherpa N."/>
            <person name="Shi L."/>
            <person name="Shih D."/>
            <person name="Sparrow T."/>
            <person name="Spaulding J."/>
            <person name="Stalker J."/>
            <person name="Stange-Thomann N."/>
            <person name="Stavropoulos S."/>
            <person name="Stone C."/>
            <person name="Strader C."/>
            <person name="Tesfaye S."/>
            <person name="Thomson T."/>
            <person name="Thoulutsang Y."/>
            <person name="Thoulutsang D."/>
            <person name="Topham K."/>
            <person name="Topping I."/>
            <person name="Tsamla T."/>
            <person name="Vassiliev H."/>
            <person name="Vo A."/>
            <person name="Wangchuk T."/>
            <person name="Wangdi T."/>
            <person name="Weiand M."/>
            <person name="Wilkinson J."/>
            <person name="Wilson A."/>
            <person name="Yadav S."/>
            <person name="Young G."/>
            <person name="Yu Q."/>
            <person name="Zembek L."/>
            <person name="Zhong D."/>
            <person name="Zimmer A."/>
            <person name="Zwirko Z."/>
            <person name="Jaffe D.B."/>
            <person name="Alvarez P."/>
            <person name="Brockman W."/>
            <person name="Butler J."/>
            <person name="Chin C."/>
            <person name="Gnerre S."/>
            <person name="Grabherr M."/>
            <person name="Kleber M."/>
            <person name="Mauceli E."/>
            <person name="MacCallum I."/>
        </authorList>
    </citation>
    <scope>NUCLEOTIDE SEQUENCE [LARGE SCALE GENOMIC DNA]</scope>
    <source>
        <strain evidence="3">Tucson 15010-1051.87</strain>
    </source>
</reference>
<evidence type="ECO:0000313" key="2">
    <source>
        <dbReference type="EMBL" id="KRF83296.1"/>
    </source>
</evidence>
<dbReference type="EMBL" id="CH940650">
    <property type="protein sequence ID" value="KRF83296.1"/>
    <property type="molecule type" value="Genomic_DNA"/>
</dbReference>
<dbReference type="InParanoid" id="A0A0Q9WT16"/>
<organism evidence="2 3">
    <name type="scientific">Drosophila virilis</name>
    <name type="common">Fruit fly</name>
    <dbReference type="NCBI Taxonomy" id="7244"/>
    <lineage>
        <taxon>Eukaryota</taxon>
        <taxon>Metazoa</taxon>
        <taxon>Ecdysozoa</taxon>
        <taxon>Arthropoda</taxon>
        <taxon>Hexapoda</taxon>
        <taxon>Insecta</taxon>
        <taxon>Pterygota</taxon>
        <taxon>Neoptera</taxon>
        <taxon>Endopterygota</taxon>
        <taxon>Diptera</taxon>
        <taxon>Brachycera</taxon>
        <taxon>Muscomorpha</taxon>
        <taxon>Ephydroidea</taxon>
        <taxon>Drosophilidae</taxon>
        <taxon>Drosophila</taxon>
    </lineage>
</organism>
<dbReference type="OrthoDB" id="7821746at2759"/>
<keyword evidence="3" id="KW-1185">Reference proteome</keyword>